<keyword evidence="4" id="KW-1185">Reference proteome</keyword>
<evidence type="ECO:0000313" key="3">
    <source>
        <dbReference type="EMBL" id="KFM23196.1"/>
    </source>
</evidence>
<feature type="coiled-coil region" evidence="1">
    <location>
        <begin position="126"/>
        <end position="155"/>
    </location>
</feature>
<dbReference type="GeneID" id="23614778"/>
<reference evidence="3 4" key="1">
    <citation type="journal article" date="2014" name="BMC Genomics">
        <title>Oil accumulation mechanisms of the oleaginous microalga Chlorella protothecoides revealed through its genome, transcriptomes, and proteomes.</title>
        <authorList>
            <person name="Gao C."/>
            <person name="Wang Y."/>
            <person name="Shen Y."/>
            <person name="Yan D."/>
            <person name="He X."/>
            <person name="Dai J."/>
            <person name="Wu Q."/>
        </authorList>
    </citation>
    <scope>NUCLEOTIDE SEQUENCE [LARGE SCALE GENOMIC DNA]</scope>
    <source>
        <strain evidence="3 4">0710</strain>
    </source>
</reference>
<dbReference type="RefSeq" id="XP_011396066.1">
    <property type="nucleotide sequence ID" value="XM_011397764.1"/>
</dbReference>
<sequence>MPPTVVQAAPELSKILAGHPKVAAKAAPQGQKTKYLSSKPGSTTTREFELPEDEVIRRQLAQVKAERQGLLGALISLKNEVGKKKELEGESLAIQMLMIPGPSETEDAATATLAALEATQSEITSLQAARTAAAAAEAKARRDQAQASAALLEATRLQEAASQDEATLVQAVHDTSIAREAAEQALHKAATMSEQVLTDWHKKVKERAKEEAKERLLRESSLASDQREAPSDGSQAAARRFPPPAPLDILEGQWNRLHAATGALHPDGVIAFWQELKAKEEAMKELAALADVQDGEVRAALEEGRAAHAAELQLQRQASRASEIGGLGGAELLVHAASEKLLRKGFRRSTHVGPPWLASAADALALSVSKKNGPTLTAKARGRLVGVMGEPDVIDDTVFELNSYSSDDDWIIDKEYLKLRAAKLTGSRGRKGAPRADLKDSGTTHGIPGLMLPC</sequence>
<organism evidence="3 4">
    <name type="scientific">Auxenochlorella protothecoides</name>
    <name type="common">Green microalga</name>
    <name type="synonym">Chlorella protothecoides</name>
    <dbReference type="NCBI Taxonomy" id="3075"/>
    <lineage>
        <taxon>Eukaryota</taxon>
        <taxon>Viridiplantae</taxon>
        <taxon>Chlorophyta</taxon>
        <taxon>core chlorophytes</taxon>
        <taxon>Trebouxiophyceae</taxon>
        <taxon>Chlorellales</taxon>
        <taxon>Chlorellaceae</taxon>
        <taxon>Auxenochlorella</taxon>
    </lineage>
</organism>
<protein>
    <submittedName>
        <fullName evidence="3">Uncharacterized protein</fullName>
    </submittedName>
</protein>
<evidence type="ECO:0000256" key="1">
    <source>
        <dbReference type="SAM" id="Coils"/>
    </source>
</evidence>
<accession>A0A087SBU2</accession>
<evidence type="ECO:0000313" key="4">
    <source>
        <dbReference type="Proteomes" id="UP000028924"/>
    </source>
</evidence>
<dbReference type="KEGG" id="apro:F751_3387"/>
<feature type="region of interest" description="Disordered" evidence="2">
    <location>
        <begin position="428"/>
        <end position="448"/>
    </location>
</feature>
<dbReference type="OrthoDB" id="10682961at2759"/>
<dbReference type="EMBL" id="KL662089">
    <property type="protein sequence ID" value="KFM23196.1"/>
    <property type="molecule type" value="Genomic_DNA"/>
</dbReference>
<keyword evidence="1" id="KW-0175">Coiled coil</keyword>
<feature type="compositionally biased region" description="Polar residues" evidence="2">
    <location>
        <begin position="30"/>
        <end position="45"/>
    </location>
</feature>
<feature type="region of interest" description="Disordered" evidence="2">
    <location>
        <begin position="24"/>
        <end position="46"/>
    </location>
</feature>
<dbReference type="AlphaFoldDB" id="A0A087SBU2"/>
<dbReference type="STRING" id="3075.A0A087SBU2"/>
<gene>
    <name evidence="3" type="ORF">F751_3387</name>
</gene>
<name>A0A087SBU2_AUXPR</name>
<dbReference type="Proteomes" id="UP000028924">
    <property type="component" value="Unassembled WGS sequence"/>
</dbReference>
<feature type="region of interest" description="Disordered" evidence="2">
    <location>
        <begin position="211"/>
        <end position="245"/>
    </location>
</feature>
<proteinExistence type="predicted"/>
<evidence type="ECO:0000256" key="2">
    <source>
        <dbReference type="SAM" id="MobiDB-lite"/>
    </source>
</evidence>